<dbReference type="PANTHER" id="PTHR48081">
    <property type="entry name" value="AB HYDROLASE SUPERFAMILY PROTEIN C4A8.06C"/>
    <property type="match status" value="1"/>
</dbReference>
<dbReference type="AlphaFoldDB" id="A0AAD1ILA8"/>
<dbReference type="Pfam" id="PF20434">
    <property type="entry name" value="BD-FAE"/>
    <property type="match status" value="1"/>
</dbReference>
<dbReference type="InterPro" id="IPR049492">
    <property type="entry name" value="BD-FAE-like_dom"/>
</dbReference>
<reference evidence="4 5" key="1">
    <citation type="journal article" date="2019" name="Emerg. Microbes Infect.">
        <title>Comprehensive subspecies identification of 175 nontuberculous mycobacteria species based on 7547 genomic profiles.</title>
        <authorList>
            <person name="Matsumoto Y."/>
            <person name="Kinjo T."/>
            <person name="Motooka D."/>
            <person name="Nabeya D."/>
            <person name="Jung N."/>
            <person name="Uechi K."/>
            <person name="Horii T."/>
            <person name="Iida T."/>
            <person name="Fujita J."/>
            <person name="Nakamura S."/>
        </authorList>
    </citation>
    <scope>NUCLEOTIDE SEQUENCE [LARGE SCALE GENOMIC DNA]</scope>
    <source>
        <strain evidence="4 5">JCM 17423</strain>
    </source>
</reference>
<keyword evidence="5" id="KW-1185">Reference proteome</keyword>
<dbReference type="InterPro" id="IPR050300">
    <property type="entry name" value="GDXG_lipolytic_enzyme"/>
</dbReference>
<dbReference type="Gene3D" id="3.40.50.1820">
    <property type="entry name" value="alpha/beta hydrolase"/>
    <property type="match status" value="1"/>
</dbReference>
<sequence length="269" mass="28899">MVVWLHGGGWFTGDRTLAPDLSRFFAERGIAMASIEYRLSAAATFPAQLHDVRCAIRYLRGHAARWHLNPDRIGVWGSSAGGHLAALAGLTGHMDRLEGEDEGGDASVRAVAESYGPSDLSQSAAQMPDGSPSPETRLFGARPDQAVDRARAASPLYRVRHDAPAFQISHGTADTVVPQRHSQRLHTALNAAGAVSELYLVDGYRHGFLNPGGRLEAGITEFFDDGRLHAEGQSAATLFTSSCSSVSTTFGFDTIGDFFAHHLIEKDIS</sequence>
<name>A0AAD1ILA8_9MYCO</name>
<dbReference type="Proteomes" id="UP000466607">
    <property type="component" value="Chromosome"/>
</dbReference>
<evidence type="ECO:0000313" key="5">
    <source>
        <dbReference type="Proteomes" id="UP000466607"/>
    </source>
</evidence>
<dbReference type="EMBL" id="AP022586">
    <property type="protein sequence ID" value="BBY17001.1"/>
    <property type="molecule type" value="Genomic_DNA"/>
</dbReference>
<accession>A0AAD1ILA8</accession>
<evidence type="ECO:0000259" key="3">
    <source>
        <dbReference type="Pfam" id="PF20434"/>
    </source>
</evidence>
<evidence type="ECO:0000256" key="1">
    <source>
        <dbReference type="ARBA" id="ARBA00022801"/>
    </source>
</evidence>
<proteinExistence type="predicted"/>
<dbReference type="SUPFAM" id="SSF53474">
    <property type="entry name" value="alpha/beta-Hydrolases"/>
    <property type="match status" value="1"/>
</dbReference>
<gene>
    <name evidence="4" type="ORF">MLIT_25930</name>
</gene>
<organism evidence="4 5">
    <name type="scientific">Mycolicibacterium litorale</name>
    <dbReference type="NCBI Taxonomy" id="758802"/>
    <lineage>
        <taxon>Bacteria</taxon>
        <taxon>Bacillati</taxon>
        <taxon>Actinomycetota</taxon>
        <taxon>Actinomycetes</taxon>
        <taxon>Mycobacteriales</taxon>
        <taxon>Mycobacteriaceae</taxon>
        <taxon>Mycolicibacterium</taxon>
    </lineage>
</organism>
<protein>
    <recommendedName>
        <fullName evidence="3">BD-FAE-like domain-containing protein</fullName>
    </recommendedName>
</protein>
<dbReference type="InterPro" id="IPR029058">
    <property type="entry name" value="AB_hydrolase_fold"/>
</dbReference>
<keyword evidence="1" id="KW-0378">Hydrolase</keyword>
<feature type="region of interest" description="Disordered" evidence="2">
    <location>
        <begin position="117"/>
        <end position="139"/>
    </location>
</feature>
<evidence type="ECO:0000313" key="4">
    <source>
        <dbReference type="EMBL" id="BBY17001.1"/>
    </source>
</evidence>
<feature type="domain" description="BD-FAE-like" evidence="3">
    <location>
        <begin position="1"/>
        <end position="189"/>
    </location>
</feature>
<evidence type="ECO:0000256" key="2">
    <source>
        <dbReference type="SAM" id="MobiDB-lite"/>
    </source>
</evidence>
<dbReference type="PANTHER" id="PTHR48081:SF13">
    <property type="entry name" value="ALPHA_BETA HYDROLASE"/>
    <property type="match status" value="1"/>
</dbReference>
<dbReference type="GO" id="GO:0016787">
    <property type="term" value="F:hydrolase activity"/>
    <property type="evidence" value="ECO:0007669"/>
    <property type="project" value="UniProtKB-KW"/>
</dbReference>